<dbReference type="EMBL" id="CP038908">
    <property type="protein sequence ID" value="QGO06857.1"/>
    <property type="molecule type" value="Genomic_DNA"/>
</dbReference>
<name>A0A9Q6LL99_PISSA</name>
<proteinExistence type="predicted"/>
<dbReference type="AlphaFoldDB" id="A0A9Q6LL99"/>
<accession>A0A9Q6LL99</accession>
<evidence type="ECO:0000313" key="1">
    <source>
        <dbReference type="EMBL" id="QGO06857.1"/>
    </source>
</evidence>
<gene>
    <name evidence="1" type="ORF">Psal009_02790</name>
</gene>
<sequence>MQNTYRGSDAYVCKLCFFAGNEDALLSELNKKKDFYLLVESFGSSKRTLSVEDIYNRGCRAKGSELTIALHKFIYDKQFEKFIHLLSSSRHSLDTQSKSDAAPYCKSMGEVCRLASFKDPCDPHKPDSLVALECRLEQPGFDLLAAEIGGTSTASIRTYADQSQGSRKQSLKGFIGELQREAINPVEIFLTKSIRELEKYVNNQSKPSFMDSSHAARRQFAQEKADRLREMLDFCRSMNGTAEEINELQTVFIMPIVTEFQSPLERAKEQFGRRSLRGLGAVLKQFEKNRQALCLPTSVAELLERGHEEDLQQVHSLQSGYSSFQTAEAVRPVMEEDTQRQPAAFVPFEVRAPEPGA</sequence>
<reference evidence="1 2" key="1">
    <citation type="submission" date="2019-04" db="EMBL/GenBank/DDBJ databases">
        <title>Complete genome sequencing of Piscirickettsia salmonis strain Psal-009.</title>
        <authorList>
            <person name="Schober I."/>
            <person name="Bunk B."/>
            <person name="Sproer C."/>
            <person name="Carril G.P."/>
            <person name="Riedel T."/>
            <person name="Flores-Herrera P.A."/>
            <person name="Nourdin-Galindo G."/>
            <person name="Marshall S.H."/>
            <person name="Overmann J."/>
        </authorList>
    </citation>
    <scope>NUCLEOTIDE SEQUENCE [LARGE SCALE GENOMIC DNA]</scope>
    <source>
        <strain evidence="1 2">Psal-009</strain>
    </source>
</reference>
<protein>
    <submittedName>
        <fullName evidence="1">Uncharacterized protein</fullName>
    </submittedName>
</protein>
<dbReference type="Proteomes" id="UP000422232">
    <property type="component" value="Chromosome"/>
</dbReference>
<evidence type="ECO:0000313" key="2">
    <source>
        <dbReference type="Proteomes" id="UP000422232"/>
    </source>
</evidence>
<keyword evidence="2" id="KW-1185">Reference proteome</keyword>
<organism evidence="1 2">
    <name type="scientific">Piscirickettsia salmonis</name>
    <dbReference type="NCBI Taxonomy" id="1238"/>
    <lineage>
        <taxon>Bacteria</taxon>
        <taxon>Pseudomonadati</taxon>
        <taxon>Pseudomonadota</taxon>
        <taxon>Gammaproteobacteria</taxon>
        <taxon>Thiotrichales</taxon>
        <taxon>Piscirickettsiaceae</taxon>
        <taxon>Piscirickettsia</taxon>
    </lineage>
</organism>